<evidence type="ECO:0000259" key="1">
    <source>
        <dbReference type="Pfam" id="PF01936"/>
    </source>
</evidence>
<comment type="caution">
    <text evidence="2">The sequence shown here is derived from an EMBL/GenBank/DDBJ whole genome shotgun (WGS) entry which is preliminary data.</text>
</comment>
<dbReference type="Proteomes" id="UP000229156">
    <property type="component" value="Unassembled WGS sequence"/>
</dbReference>
<dbReference type="EMBL" id="PFUT01000036">
    <property type="protein sequence ID" value="PJB09105.1"/>
    <property type="molecule type" value="Genomic_DNA"/>
</dbReference>
<feature type="domain" description="NYN" evidence="1">
    <location>
        <begin position="11"/>
        <end position="129"/>
    </location>
</feature>
<dbReference type="PANTHER" id="PTHR35458:SF2">
    <property type="entry name" value="SLR0755 PROTEIN"/>
    <property type="match status" value="1"/>
</dbReference>
<evidence type="ECO:0000313" key="2">
    <source>
        <dbReference type="EMBL" id="PJB09105.1"/>
    </source>
</evidence>
<dbReference type="GO" id="GO:0004540">
    <property type="term" value="F:RNA nuclease activity"/>
    <property type="evidence" value="ECO:0007669"/>
    <property type="project" value="InterPro"/>
</dbReference>
<proteinExistence type="predicted"/>
<dbReference type="Pfam" id="PF01936">
    <property type="entry name" value="NYN"/>
    <property type="match status" value="1"/>
</dbReference>
<accession>A0A2M7ZUU5</accession>
<reference evidence="3" key="1">
    <citation type="submission" date="2017-09" db="EMBL/GenBank/DDBJ databases">
        <title>Depth-based differentiation of microbial function through sediment-hosted aquifers and enrichment of novel symbionts in the deep terrestrial subsurface.</title>
        <authorList>
            <person name="Probst A.J."/>
            <person name="Ladd B."/>
            <person name="Jarett J.K."/>
            <person name="Geller-Mcgrath D.E."/>
            <person name="Sieber C.M.K."/>
            <person name="Emerson J.B."/>
            <person name="Anantharaman K."/>
            <person name="Thomas B.C."/>
            <person name="Malmstrom R."/>
            <person name="Stieglmeier M."/>
            <person name="Klingl A."/>
            <person name="Woyke T."/>
            <person name="Ryan C.M."/>
            <person name="Banfield J.F."/>
        </authorList>
    </citation>
    <scope>NUCLEOTIDE SEQUENCE [LARGE SCALE GENOMIC DNA]</scope>
</reference>
<dbReference type="PANTHER" id="PTHR35458">
    <property type="entry name" value="SLR0755 PROTEIN"/>
    <property type="match status" value="1"/>
</dbReference>
<organism evidence="2 3">
    <name type="scientific">bacterium (Candidatus Gribaldobacteria) CG_4_9_14_3_um_filter_36_15</name>
    <dbReference type="NCBI Taxonomy" id="2014269"/>
    <lineage>
        <taxon>Bacteria</taxon>
        <taxon>Candidatus Gribaldobacteria</taxon>
    </lineage>
</organism>
<evidence type="ECO:0000313" key="3">
    <source>
        <dbReference type="Proteomes" id="UP000229156"/>
    </source>
</evidence>
<sequence length="167" mass="19689">MAKIKEIIYAFIDSNNLNLGILSQGWKLDFARFRIYLKDKYQVEKAFLFIGYVPGNQQLYTFLQKAGYIVVFKPILEINKEKETKIKGNVDAELVLHTMIEYPNYKKAVIVSGDGDFYCLIEYLEKKEKLGRIIIPNRKAYSQLLGKFRKYMDYMNNLRNKLGRYSK</sequence>
<dbReference type="AlphaFoldDB" id="A0A2M7ZUU5"/>
<name>A0A2M7ZUU5_9BACT</name>
<dbReference type="Gene3D" id="3.40.50.1010">
    <property type="entry name" value="5'-nuclease"/>
    <property type="match status" value="1"/>
</dbReference>
<gene>
    <name evidence="2" type="ORF">CO121_01700</name>
</gene>
<dbReference type="InterPro" id="IPR047140">
    <property type="entry name" value="LabA"/>
</dbReference>
<dbReference type="InterPro" id="IPR021139">
    <property type="entry name" value="NYN"/>
</dbReference>
<protein>
    <recommendedName>
        <fullName evidence="1">NYN domain-containing protein</fullName>
    </recommendedName>
</protein>